<dbReference type="SUPFAM" id="SSF52540">
    <property type="entry name" value="P-loop containing nucleoside triphosphate hydrolases"/>
    <property type="match status" value="1"/>
</dbReference>
<dbReference type="RefSeq" id="WP_128174124.1">
    <property type="nucleotide sequence ID" value="NZ_CP071409.1"/>
</dbReference>
<dbReference type="GO" id="GO:0016887">
    <property type="term" value="F:ATP hydrolysis activity"/>
    <property type="evidence" value="ECO:0007669"/>
    <property type="project" value="InterPro"/>
</dbReference>
<gene>
    <name evidence="6" type="ORF">ED28_00110</name>
</gene>
<evidence type="ECO:0000256" key="2">
    <source>
        <dbReference type="ARBA" id="ARBA00022448"/>
    </source>
</evidence>
<accession>A0A443IH51</accession>
<reference evidence="6 7" key="1">
    <citation type="submission" date="2014-04" db="EMBL/GenBank/DDBJ databases">
        <title>Draft genome sequence of Pantoea beijingensis strain LMG 27579, an emerging pathogen to Pleurotus eryngii with potential industrial application.</title>
        <authorList>
            <person name="Xu F."/>
            <person name="Liu Y."/>
            <person name="Wang S."/>
            <person name="Yin Y."/>
            <person name="Ma Y."/>
            <person name="Zhao S."/>
            <person name="Rong C."/>
        </authorList>
    </citation>
    <scope>NUCLEOTIDE SEQUENCE [LARGE SCALE GENOMIC DNA]</scope>
    <source>
        <strain evidence="6 7">LMG 27579</strain>
    </source>
</reference>
<dbReference type="EMBL" id="JMEE01000001">
    <property type="protein sequence ID" value="RWR03425.1"/>
    <property type="molecule type" value="Genomic_DNA"/>
</dbReference>
<keyword evidence="7" id="KW-1185">Reference proteome</keyword>
<protein>
    <submittedName>
        <fullName evidence="6">Iron ABC transporter ATP-binding protein</fullName>
    </submittedName>
</protein>
<dbReference type="PANTHER" id="PTHR42734">
    <property type="entry name" value="METAL TRANSPORT SYSTEM ATP-BINDING PROTEIN TM_0124-RELATED"/>
    <property type="match status" value="1"/>
</dbReference>
<dbReference type="CDD" id="cd03214">
    <property type="entry name" value="ABC_Iron-Siderophores_B12_Hemin"/>
    <property type="match status" value="1"/>
</dbReference>
<dbReference type="Gene3D" id="3.40.50.300">
    <property type="entry name" value="P-loop containing nucleotide triphosphate hydrolases"/>
    <property type="match status" value="1"/>
</dbReference>
<keyword evidence="3" id="KW-0547">Nucleotide-binding</keyword>
<name>A0A443IH51_9GAMM</name>
<dbReference type="InterPro" id="IPR017871">
    <property type="entry name" value="ABC_transporter-like_CS"/>
</dbReference>
<keyword evidence="4 6" id="KW-0067">ATP-binding</keyword>
<feature type="domain" description="ABC transporter" evidence="5">
    <location>
        <begin position="3"/>
        <end position="238"/>
    </location>
</feature>
<proteinExistence type="inferred from homology"/>
<dbReference type="InterPro" id="IPR027417">
    <property type="entry name" value="P-loop_NTPase"/>
</dbReference>
<dbReference type="InterPro" id="IPR003593">
    <property type="entry name" value="AAA+_ATPase"/>
</dbReference>
<dbReference type="InterPro" id="IPR003439">
    <property type="entry name" value="ABC_transporter-like_ATP-bd"/>
</dbReference>
<dbReference type="PROSITE" id="PS50893">
    <property type="entry name" value="ABC_TRANSPORTER_2"/>
    <property type="match status" value="1"/>
</dbReference>
<dbReference type="Pfam" id="PF00005">
    <property type="entry name" value="ABC_tran"/>
    <property type="match status" value="1"/>
</dbReference>
<dbReference type="InterPro" id="IPR050153">
    <property type="entry name" value="Metal_Ion_Import_ABC"/>
</dbReference>
<dbReference type="FunFam" id="3.40.50.300:FF:000134">
    <property type="entry name" value="Iron-enterobactin ABC transporter ATP-binding protein"/>
    <property type="match status" value="1"/>
</dbReference>
<dbReference type="SMART" id="SM00382">
    <property type="entry name" value="AAA"/>
    <property type="match status" value="1"/>
</dbReference>
<comment type="similarity">
    <text evidence="1">Belongs to the ABC transporter superfamily. Drug exporter-2 (TC 3.A.1.117) family.</text>
</comment>
<dbReference type="PANTHER" id="PTHR42734:SF6">
    <property type="entry name" value="MOLYBDATE IMPORT ATP-BINDING PROTEIN MOLC"/>
    <property type="match status" value="1"/>
</dbReference>
<evidence type="ECO:0000313" key="7">
    <source>
        <dbReference type="Proteomes" id="UP000288794"/>
    </source>
</evidence>
<evidence type="ECO:0000256" key="1">
    <source>
        <dbReference type="ARBA" id="ARBA00006526"/>
    </source>
</evidence>
<evidence type="ECO:0000259" key="5">
    <source>
        <dbReference type="PROSITE" id="PS50893"/>
    </source>
</evidence>
<evidence type="ECO:0000256" key="4">
    <source>
        <dbReference type="ARBA" id="ARBA00022840"/>
    </source>
</evidence>
<evidence type="ECO:0000313" key="6">
    <source>
        <dbReference type="EMBL" id="RWR03425.1"/>
    </source>
</evidence>
<sequence length="253" mass="27203">MNLQFTHVSLGYPGHSVLHDASFTLDSGTLTCLVGANGCGKTTLMRSILGVLPVENGEILLNGIPIDRLSPATRAKNIAWVPQAHDGAFAFRVSEMVMMGLTPYLSAFTTPGHREQALAYQKLDDMGIRHLAERRWTALSGGEKQLVLIARALVQQPQLLLMDEPASSLDFGHQIRLLDTVRTLRSQGITILMSTHHPLHARAVADSILCIQPNGAINQGSAVALLANDALAVLYGVSPGQIGRHLGQNHSGE</sequence>
<dbReference type="Proteomes" id="UP000288794">
    <property type="component" value="Unassembled WGS sequence"/>
</dbReference>
<comment type="caution">
    <text evidence="6">The sequence shown here is derived from an EMBL/GenBank/DDBJ whole genome shotgun (WGS) entry which is preliminary data.</text>
</comment>
<evidence type="ECO:0000256" key="3">
    <source>
        <dbReference type="ARBA" id="ARBA00022741"/>
    </source>
</evidence>
<dbReference type="GO" id="GO:0005524">
    <property type="term" value="F:ATP binding"/>
    <property type="evidence" value="ECO:0007669"/>
    <property type="project" value="UniProtKB-KW"/>
</dbReference>
<keyword evidence="2" id="KW-0813">Transport</keyword>
<dbReference type="AlphaFoldDB" id="A0A443IH51"/>
<organism evidence="6 7">
    <name type="scientific">[Pantoea] beijingensis</name>
    <dbReference type="NCBI Taxonomy" id="1324864"/>
    <lineage>
        <taxon>Bacteria</taxon>
        <taxon>Pseudomonadati</taxon>
        <taxon>Pseudomonadota</taxon>
        <taxon>Gammaproteobacteria</taxon>
        <taxon>Enterobacterales</taxon>
        <taxon>Erwiniaceae</taxon>
        <taxon>Erwinia</taxon>
    </lineage>
</organism>
<dbReference type="PROSITE" id="PS00211">
    <property type="entry name" value="ABC_TRANSPORTER_1"/>
    <property type="match status" value="1"/>
</dbReference>